<evidence type="ECO:0000313" key="2">
    <source>
        <dbReference type="Proteomes" id="UP000037737"/>
    </source>
</evidence>
<organism evidence="1 2">
    <name type="scientific">Microbacterium aurantiacum</name>
    <dbReference type="NCBI Taxonomy" id="162393"/>
    <lineage>
        <taxon>Bacteria</taxon>
        <taxon>Bacillati</taxon>
        <taxon>Actinomycetota</taxon>
        <taxon>Actinomycetes</taxon>
        <taxon>Micrococcales</taxon>
        <taxon>Microbacteriaceae</taxon>
        <taxon>Microbacterium</taxon>
    </lineage>
</organism>
<keyword evidence="2" id="KW-1185">Reference proteome</keyword>
<gene>
    <name evidence="1" type="ORF">XI38_14495</name>
</gene>
<dbReference type="KEGG" id="mcw:A8L33_14275"/>
<accession>A0A0M8ML66</accession>
<reference evidence="1" key="1">
    <citation type="submission" date="2015-04" db="EMBL/GenBank/DDBJ databases">
        <title>Complete genome sequence of Microbacterium chocolatum SIT 101, a bacterium enantioselectively hydrolyzing mesomeric diesters.</title>
        <authorList>
            <person name="Li X."/>
            <person name="Xu Y."/>
        </authorList>
    </citation>
    <scope>NUCLEOTIDE SEQUENCE [LARGE SCALE GENOMIC DNA]</scope>
    <source>
        <strain evidence="1">SIT 101</strain>
    </source>
</reference>
<dbReference type="AlphaFoldDB" id="A0A0M8ML66"/>
<protein>
    <submittedName>
        <fullName evidence="1">Uncharacterized protein</fullName>
    </submittedName>
</protein>
<name>A0A0M8ML66_9MICO</name>
<dbReference type="EMBL" id="LAVO01000024">
    <property type="protein sequence ID" value="KOS09694.1"/>
    <property type="molecule type" value="Genomic_DNA"/>
</dbReference>
<proteinExistence type="predicted"/>
<comment type="caution">
    <text evidence="1">The sequence shown here is derived from an EMBL/GenBank/DDBJ whole genome shotgun (WGS) entry which is preliminary data.</text>
</comment>
<dbReference type="PATRIC" id="fig|84292.3.peg.2957"/>
<evidence type="ECO:0000313" key="1">
    <source>
        <dbReference type="EMBL" id="KOS09694.1"/>
    </source>
</evidence>
<sequence length="112" mass="12630">MNTTDIPAYALLVQLSAAVDRAPWLELREEEPEVFGAGHIVVYAGDLCRFAITEHCDRPSDDPDRDVIGWQWQTAERTPGNAWRTTTTGHADTEHIRDLLTAATEWMSVLYC</sequence>
<dbReference type="Proteomes" id="UP000037737">
    <property type="component" value="Unassembled WGS sequence"/>
</dbReference>